<dbReference type="GO" id="GO:0046872">
    <property type="term" value="F:metal ion binding"/>
    <property type="evidence" value="ECO:0007669"/>
    <property type="project" value="UniProtKB-KW"/>
</dbReference>
<dbReference type="PIRSF" id="PIRSF004749">
    <property type="entry name" value="Pep_def"/>
    <property type="match status" value="1"/>
</dbReference>
<dbReference type="InterPro" id="IPR036821">
    <property type="entry name" value="Peptide_deformylase_sf"/>
</dbReference>
<dbReference type="InterPro" id="IPR023635">
    <property type="entry name" value="Peptide_deformylase"/>
</dbReference>
<organism evidence="3 4">
    <name type="scientific">Desulfacinum infernum DSM 9756</name>
    <dbReference type="NCBI Taxonomy" id="1121391"/>
    <lineage>
        <taxon>Bacteria</taxon>
        <taxon>Pseudomonadati</taxon>
        <taxon>Thermodesulfobacteriota</taxon>
        <taxon>Syntrophobacteria</taxon>
        <taxon>Syntrophobacterales</taxon>
        <taxon>Syntrophobacteraceae</taxon>
        <taxon>Desulfacinum</taxon>
    </lineage>
</organism>
<dbReference type="GO" id="GO:0006412">
    <property type="term" value="P:translation"/>
    <property type="evidence" value="ECO:0007669"/>
    <property type="project" value="UniProtKB-UniRule"/>
</dbReference>
<dbReference type="SUPFAM" id="SSF56420">
    <property type="entry name" value="Peptide deformylase"/>
    <property type="match status" value="1"/>
</dbReference>
<proteinExistence type="inferred from homology"/>
<dbReference type="NCBIfam" id="NF001159">
    <property type="entry name" value="PRK00150.1-3"/>
    <property type="match status" value="1"/>
</dbReference>
<dbReference type="STRING" id="1121391.SAMN02745206_03522"/>
<evidence type="ECO:0000313" key="3">
    <source>
        <dbReference type="EMBL" id="SHG23743.1"/>
    </source>
</evidence>
<dbReference type="Gene3D" id="3.90.45.10">
    <property type="entry name" value="Peptide deformylase"/>
    <property type="match status" value="1"/>
</dbReference>
<dbReference type="Pfam" id="PF01327">
    <property type="entry name" value="Pep_deformylase"/>
    <property type="match status" value="1"/>
</dbReference>
<evidence type="ECO:0000256" key="1">
    <source>
        <dbReference type="ARBA" id="ARBA00010759"/>
    </source>
</evidence>
<gene>
    <name evidence="2" type="primary">def</name>
    <name evidence="3" type="ORF">SAMN02745206_03522</name>
</gene>
<dbReference type="PANTHER" id="PTHR10458:SF22">
    <property type="entry name" value="PEPTIDE DEFORMYLASE"/>
    <property type="match status" value="1"/>
</dbReference>
<evidence type="ECO:0000313" key="4">
    <source>
        <dbReference type="Proteomes" id="UP000184076"/>
    </source>
</evidence>
<comment type="catalytic activity">
    <reaction evidence="2">
        <text>N-terminal N-formyl-L-methionyl-[peptide] + H2O = N-terminal L-methionyl-[peptide] + formate</text>
        <dbReference type="Rhea" id="RHEA:24420"/>
        <dbReference type="Rhea" id="RHEA-COMP:10639"/>
        <dbReference type="Rhea" id="RHEA-COMP:10640"/>
        <dbReference type="ChEBI" id="CHEBI:15377"/>
        <dbReference type="ChEBI" id="CHEBI:15740"/>
        <dbReference type="ChEBI" id="CHEBI:49298"/>
        <dbReference type="ChEBI" id="CHEBI:64731"/>
        <dbReference type="EC" id="3.5.1.88"/>
    </reaction>
</comment>
<evidence type="ECO:0000256" key="2">
    <source>
        <dbReference type="HAMAP-Rule" id="MF_00163"/>
    </source>
</evidence>
<dbReference type="GO" id="GO:0042586">
    <property type="term" value="F:peptide deformylase activity"/>
    <property type="evidence" value="ECO:0007669"/>
    <property type="project" value="UniProtKB-UniRule"/>
</dbReference>
<dbReference type="CDD" id="cd00487">
    <property type="entry name" value="Pep_deformylase"/>
    <property type="match status" value="1"/>
</dbReference>
<dbReference type="Proteomes" id="UP000184076">
    <property type="component" value="Unassembled WGS sequence"/>
</dbReference>
<feature type="active site" evidence="2">
    <location>
        <position position="136"/>
    </location>
</feature>
<reference evidence="4" key="1">
    <citation type="submission" date="2016-11" db="EMBL/GenBank/DDBJ databases">
        <authorList>
            <person name="Varghese N."/>
            <person name="Submissions S."/>
        </authorList>
    </citation>
    <scope>NUCLEOTIDE SEQUENCE [LARGE SCALE GENOMIC DNA]</scope>
    <source>
        <strain evidence="4">DSM 9756</strain>
    </source>
</reference>
<dbReference type="PRINTS" id="PR01576">
    <property type="entry name" value="PDEFORMYLASE"/>
</dbReference>
<dbReference type="EC" id="3.5.1.88" evidence="2"/>
<comment type="cofactor">
    <cofactor evidence="2">
        <name>Fe(2+)</name>
        <dbReference type="ChEBI" id="CHEBI:29033"/>
    </cofactor>
    <text evidence="2">Binds 1 Fe(2+) ion.</text>
</comment>
<sequence>MAILNICVYPDPVLRQKAEPITKVDAGIRKLMDDMVETMYDAPGIGLAANQVGRPLRLIVVDLQREDDEHGLIVLVNPEIVEASGEIVWEEGCLSVPDFFSNVKRHESVVVRGLDADEKPLEIRADGLLAVALQHEIDHLEGRLFIDHLNPIKRDIFKRKWKKRIKEAQTA</sequence>
<keyword evidence="2" id="KW-0408">Iron</keyword>
<dbReference type="HAMAP" id="MF_00163">
    <property type="entry name" value="Pep_deformylase"/>
    <property type="match status" value="1"/>
</dbReference>
<dbReference type="NCBIfam" id="TIGR00079">
    <property type="entry name" value="pept_deformyl"/>
    <property type="match status" value="1"/>
</dbReference>
<keyword evidence="2" id="KW-0378">Hydrolase</keyword>
<dbReference type="AlphaFoldDB" id="A0A1M5I7G4"/>
<dbReference type="RefSeq" id="WP_073041852.1">
    <property type="nucleotide sequence ID" value="NZ_FQVB01000052.1"/>
</dbReference>
<name>A0A1M5I7G4_9BACT</name>
<feature type="binding site" evidence="2">
    <location>
        <position position="139"/>
    </location>
    <ligand>
        <name>Fe cation</name>
        <dbReference type="ChEBI" id="CHEBI:24875"/>
    </ligand>
</feature>
<comment type="function">
    <text evidence="2">Removes the formyl group from the N-terminal Met of newly synthesized proteins. Requires at least a dipeptide for an efficient rate of reaction. N-terminal L-methionine is a prerequisite for activity but the enzyme has broad specificity at other positions.</text>
</comment>
<keyword evidence="2" id="KW-0479">Metal-binding</keyword>
<dbReference type="EMBL" id="FQVB01000052">
    <property type="protein sequence ID" value="SHG23743.1"/>
    <property type="molecule type" value="Genomic_DNA"/>
</dbReference>
<dbReference type="PANTHER" id="PTHR10458">
    <property type="entry name" value="PEPTIDE DEFORMYLASE"/>
    <property type="match status" value="1"/>
</dbReference>
<keyword evidence="4" id="KW-1185">Reference proteome</keyword>
<feature type="binding site" evidence="2">
    <location>
        <position position="93"/>
    </location>
    <ligand>
        <name>Fe cation</name>
        <dbReference type="ChEBI" id="CHEBI:24875"/>
    </ligand>
</feature>
<dbReference type="OrthoDB" id="9804313at2"/>
<accession>A0A1M5I7G4</accession>
<keyword evidence="2" id="KW-0648">Protein biosynthesis</keyword>
<comment type="similarity">
    <text evidence="1 2">Belongs to the polypeptide deformylase family.</text>
</comment>
<feature type="binding site" evidence="2">
    <location>
        <position position="135"/>
    </location>
    <ligand>
        <name>Fe cation</name>
        <dbReference type="ChEBI" id="CHEBI:24875"/>
    </ligand>
</feature>
<protein>
    <recommendedName>
        <fullName evidence="2">Peptide deformylase</fullName>
        <shortName evidence="2">PDF</shortName>
        <ecNumber evidence="2">3.5.1.88</ecNumber>
    </recommendedName>
    <alternativeName>
        <fullName evidence="2">Polypeptide deformylase</fullName>
    </alternativeName>
</protein>